<feature type="transmembrane region" description="Helical" evidence="12">
    <location>
        <begin position="135"/>
        <end position="157"/>
    </location>
</feature>
<keyword evidence="9 10" id="KW-0807">Transducer</keyword>
<dbReference type="SUPFAM" id="SSF81321">
    <property type="entry name" value="Family A G protein-coupled receptor-like"/>
    <property type="match status" value="1"/>
</dbReference>
<evidence type="ECO:0000256" key="12">
    <source>
        <dbReference type="SAM" id="Phobius"/>
    </source>
</evidence>
<organism evidence="14 15">
    <name type="scientific">Acanthaster planci</name>
    <name type="common">Crown-of-thorns starfish</name>
    <dbReference type="NCBI Taxonomy" id="133434"/>
    <lineage>
        <taxon>Eukaryota</taxon>
        <taxon>Metazoa</taxon>
        <taxon>Echinodermata</taxon>
        <taxon>Eleutherozoa</taxon>
        <taxon>Asterozoa</taxon>
        <taxon>Asteroidea</taxon>
        <taxon>Valvatacea</taxon>
        <taxon>Valvatida</taxon>
        <taxon>Acanthasteridae</taxon>
        <taxon>Acanthaster</taxon>
    </lineage>
</organism>
<keyword evidence="4 12" id="KW-1133">Transmembrane helix</keyword>
<comment type="subcellular location">
    <subcellularLocation>
        <location evidence="1">Cell membrane</location>
        <topology evidence="1">Multi-pass membrane protein</topology>
    </subcellularLocation>
</comment>
<evidence type="ECO:0000256" key="7">
    <source>
        <dbReference type="ARBA" id="ARBA00023157"/>
    </source>
</evidence>
<evidence type="ECO:0000256" key="3">
    <source>
        <dbReference type="ARBA" id="ARBA00022692"/>
    </source>
</evidence>
<keyword evidence="14" id="KW-1185">Reference proteome</keyword>
<proteinExistence type="inferred from homology"/>
<dbReference type="RefSeq" id="XP_022097704.1">
    <property type="nucleotide sequence ID" value="XM_022242012.1"/>
</dbReference>
<evidence type="ECO:0000256" key="10">
    <source>
        <dbReference type="RuleBase" id="RU000688"/>
    </source>
</evidence>
<protein>
    <submittedName>
        <fullName evidence="15">Octopamine receptor-like</fullName>
    </submittedName>
</protein>
<evidence type="ECO:0000256" key="1">
    <source>
        <dbReference type="ARBA" id="ARBA00004651"/>
    </source>
</evidence>
<dbReference type="Gene3D" id="1.20.1070.10">
    <property type="entry name" value="Rhodopsin 7-helix transmembrane proteins"/>
    <property type="match status" value="1"/>
</dbReference>
<dbReference type="PROSITE" id="PS00237">
    <property type="entry name" value="G_PROTEIN_RECEP_F1_1"/>
    <property type="match status" value="1"/>
</dbReference>
<reference evidence="15" key="1">
    <citation type="submission" date="2025-08" db="UniProtKB">
        <authorList>
            <consortium name="RefSeq"/>
        </authorList>
    </citation>
    <scope>IDENTIFICATION</scope>
</reference>
<feature type="domain" description="G-protein coupled receptors family 1 profile" evidence="13">
    <location>
        <begin position="34"/>
        <end position="355"/>
    </location>
</feature>
<dbReference type="InterPro" id="IPR017452">
    <property type="entry name" value="GPCR_Rhodpsn_7TM"/>
</dbReference>
<evidence type="ECO:0000256" key="9">
    <source>
        <dbReference type="ARBA" id="ARBA00023224"/>
    </source>
</evidence>
<keyword evidence="6 12" id="KW-0472">Membrane</keyword>
<evidence type="ECO:0000256" key="2">
    <source>
        <dbReference type="ARBA" id="ARBA00022475"/>
    </source>
</evidence>
<feature type="transmembrane region" description="Helical" evidence="12">
    <location>
        <begin position="296"/>
        <end position="317"/>
    </location>
</feature>
<keyword evidence="8 10" id="KW-0675">Receptor</keyword>
<dbReference type="GO" id="GO:0005886">
    <property type="term" value="C:plasma membrane"/>
    <property type="evidence" value="ECO:0007669"/>
    <property type="project" value="UniProtKB-SubCell"/>
</dbReference>
<dbReference type="GeneID" id="110983085"/>
<evidence type="ECO:0000256" key="4">
    <source>
        <dbReference type="ARBA" id="ARBA00022989"/>
    </source>
</evidence>
<dbReference type="OMA" id="WVGWCNS"/>
<evidence type="ECO:0000259" key="13">
    <source>
        <dbReference type="PROSITE" id="PS50262"/>
    </source>
</evidence>
<evidence type="ECO:0000256" key="8">
    <source>
        <dbReference type="ARBA" id="ARBA00023170"/>
    </source>
</evidence>
<feature type="transmembrane region" description="Helical" evidence="12">
    <location>
        <begin position="93"/>
        <end position="114"/>
    </location>
</feature>
<evidence type="ECO:0000256" key="6">
    <source>
        <dbReference type="ARBA" id="ARBA00023136"/>
    </source>
</evidence>
<dbReference type="GO" id="GO:0004930">
    <property type="term" value="F:G protein-coupled receptor activity"/>
    <property type="evidence" value="ECO:0007669"/>
    <property type="project" value="UniProtKB-KW"/>
</dbReference>
<keyword evidence="5 10" id="KW-0297">G-protein coupled receptor</keyword>
<dbReference type="InterPro" id="IPR000276">
    <property type="entry name" value="GPCR_Rhodpsn"/>
</dbReference>
<dbReference type="AlphaFoldDB" id="A0A8B7YWK8"/>
<dbReference type="PROSITE" id="PS50262">
    <property type="entry name" value="G_PROTEIN_RECEP_F1_2"/>
    <property type="match status" value="1"/>
</dbReference>
<dbReference type="Proteomes" id="UP000694845">
    <property type="component" value="Unplaced"/>
</dbReference>
<dbReference type="KEGG" id="aplc:110983085"/>
<dbReference type="PANTHER" id="PTHR24248:SF125">
    <property type="entry name" value="DOPAMINE D2-LIKE RECEPTOR"/>
    <property type="match status" value="1"/>
</dbReference>
<dbReference type="Pfam" id="PF00001">
    <property type="entry name" value="7tm_1"/>
    <property type="match status" value="1"/>
</dbReference>
<keyword evidence="7" id="KW-1015">Disulfide bond</keyword>
<feature type="transmembrane region" description="Helical" evidence="12">
    <location>
        <begin position="20"/>
        <end position="43"/>
    </location>
</feature>
<dbReference type="CDD" id="cd14967">
    <property type="entry name" value="7tmA_amine_R-like"/>
    <property type="match status" value="1"/>
</dbReference>
<accession>A0A8B7YWK8</accession>
<name>A0A8B7YWK8_ACAPL</name>
<dbReference type="PRINTS" id="PR00237">
    <property type="entry name" value="GPCRRHODOPSN"/>
</dbReference>
<feature type="compositionally biased region" description="Low complexity" evidence="11">
    <location>
        <begin position="223"/>
        <end position="238"/>
    </location>
</feature>
<evidence type="ECO:0000256" key="5">
    <source>
        <dbReference type="ARBA" id="ARBA00023040"/>
    </source>
</evidence>
<dbReference type="PANTHER" id="PTHR24248">
    <property type="entry name" value="ADRENERGIC RECEPTOR-RELATED G-PROTEIN COUPLED RECEPTOR"/>
    <property type="match status" value="1"/>
</dbReference>
<gene>
    <name evidence="15" type="primary">LOC110983085</name>
</gene>
<feature type="transmembrane region" description="Helical" evidence="12">
    <location>
        <begin position="337"/>
        <end position="358"/>
    </location>
</feature>
<evidence type="ECO:0000313" key="14">
    <source>
        <dbReference type="Proteomes" id="UP000694845"/>
    </source>
</evidence>
<dbReference type="PRINTS" id="PR00242">
    <property type="entry name" value="DOPAMINER"/>
</dbReference>
<sequence>MEDAPATENPDSVGASSVFGAPALLLVILAGILGNVLVCVAVIQFRNLRTVANSYVVSLAVADVLVCTAVMPLALYLELTGGMWFLPGPLCKVWGAMDIMLSTSSILHLCTISIDRFNAITKPIEYVTRRTAKMAFGRMAIVWVLSALVSVPAFALFQKENDACILVDSTNAYAWCSSSISFYIPCVVILIVYFKIYSAAKRRARRVINPTPLSTVSANPRLQQSASQSSFQDGGQSDRLSSSAIEGAPDSAMPGQPVSRGIPLQGVVPVAAMLSIRAKAHCRISLAQERKAARTIAIVVGAFIVCWLPFFILHSIFNPVCTSWPEGLSCEAVPTLYRIFTWVGWCNSSLNPIIYTIFNREFRQAFKKLLSCRKSH</sequence>
<feature type="transmembrane region" description="Helical" evidence="12">
    <location>
        <begin position="172"/>
        <end position="196"/>
    </location>
</feature>
<feature type="region of interest" description="Disordered" evidence="11">
    <location>
        <begin position="217"/>
        <end position="241"/>
    </location>
</feature>
<evidence type="ECO:0000256" key="11">
    <source>
        <dbReference type="SAM" id="MobiDB-lite"/>
    </source>
</evidence>
<keyword evidence="2" id="KW-1003">Cell membrane</keyword>
<dbReference type="OrthoDB" id="5955450at2759"/>
<keyword evidence="3 10" id="KW-0812">Transmembrane</keyword>
<evidence type="ECO:0000313" key="15">
    <source>
        <dbReference type="RefSeq" id="XP_022097704.1"/>
    </source>
</evidence>
<feature type="transmembrane region" description="Helical" evidence="12">
    <location>
        <begin position="55"/>
        <end position="77"/>
    </location>
</feature>
<dbReference type="InterPro" id="IPR000929">
    <property type="entry name" value="Dopamine_rcpt"/>
</dbReference>
<comment type="similarity">
    <text evidence="10">Belongs to the G-protein coupled receptor 1 family.</text>
</comment>
<dbReference type="SMART" id="SM01381">
    <property type="entry name" value="7TM_GPCR_Srsx"/>
    <property type="match status" value="1"/>
</dbReference>